<dbReference type="InterPro" id="IPR005569">
    <property type="entry name" value="Arc_DNA-bd_dom"/>
</dbReference>
<evidence type="ECO:0000313" key="3">
    <source>
        <dbReference type="Proteomes" id="UP000198675"/>
    </source>
</evidence>
<dbReference type="RefSeq" id="WP_092374249.1">
    <property type="nucleotide sequence ID" value="NZ_LT629797.1"/>
</dbReference>
<accession>A0A1H2L519</accession>
<dbReference type="GO" id="GO:0006355">
    <property type="term" value="P:regulation of DNA-templated transcription"/>
    <property type="evidence" value="ECO:0007669"/>
    <property type="project" value="InterPro"/>
</dbReference>
<feature type="domain" description="Arc-like DNA binding" evidence="1">
    <location>
        <begin position="2"/>
        <end position="46"/>
    </location>
</feature>
<sequence>MSRTDPQFKLRVPPELRAKIEQSAFASRRSMNSEVVIRLEASYAQDKAAKEGTHEQA</sequence>
<gene>
    <name evidence="2" type="ORF">SAMN05216363_0210</name>
</gene>
<dbReference type="Proteomes" id="UP000198675">
    <property type="component" value="Chromosome I"/>
</dbReference>
<dbReference type="EMBL" id="LT629797">
    <property type="protein sequence ID" value="SDU76103.1"/>
    <property type="molecule type" value="Genomic_DNA"/>
</dbReference>
<dbReference type="Pfam" id="PF03869">
    <property type="entry name" value="Arc"/>
    <property type="match status" value="1"/>
</dbReference>
<reference evidence="3" key="1">
    <citation type="submission" date="2016-10" db="EMBL/GenBank/DDBJ databases">
        <authorList>
            <person name="Varghese N."/>
            <person name="Submissions S."/>
        </authorList>
    </citation>
    <scope>NUCLEOTIDE SEQUENCE [LARGE SCALE GENOMIC DNA]</scope>
    <source>
        <strain evidence="3">KCTC 32246</strain>
    </source>
</reference>
<keyword evidence="3" id="KW-1185">Reference proteome</keyword>
<evidence type="ECO:0000313" key="2">
    <source>
        <dbReference type="EMBL" id="SDU76103.1"/>
    </source>
</evidence>
<proteinExistence type="predicted"/>
<name>A0A1H2L519_9PSED</name>
<dbReference type="SUPFAM" id="SSF47598">
    <property type="entry name" value="Ribbon-helix-helix"/>
    <property type="match status" value="1"/>
</dbReference>
<dbReference type="GO" id="GO:0003677">
    <property type="term" value="F:DNA binding"/>
    <property type="evidence" value="ECO:0007669"/>
    <property type="project" value="InterPro"/>
</dbReference>
<dbReference type="Gene3D" id="1.10.1220.10">
    <property type="entry name" value="Met repressor-like"/>
    <property type="match status" value="1"/>
</dbReference>
<dbReference type="InterPro" id="IPR010985">
    <property type="entry name" value="Ribbon_hlx_hlx"/>
</dbReference>
<dbReference type="InterPro" id="IPR013321">
    <property type="entry name" value="Arc_rbn_hlx_hlx"/>
</dbReference>
<protein>
    <submittedName>
        <fullName evidence="2">Arc-like DNA binding domain-containing protein</fullName>
    </submittedName>
</protein>
<evidence type="ECO:0000259" key="1">
    <source>
        <dbReference type="Pfam" id="PF03869"/>
    </source>
</evidence>
<organism evidence="2 3">
    <name type="scientific">Pseudomonas sihuiensis</name>
    <dbReference type="NCBI Taxonomy" id="1274359"/>
    <lineage>
        <taxon>Bacteria</taxon>
        <taxon>Pseudomonadati</taxon>
        <taxon>Pseudomonadota</taxon>
        <taxon>Gammaproteobacteria</taxon>
        <taxon>Pseudomonadales</taxon>
        <taxon>Pseudomonadaceae</taxon>
        <taxon>Pseudomonas</taxon>
    </lineage>
</organism>
<dbReference type="AlphaFoldDB" id="A0A1H2L519"/>